<evidence type="ECO:0000313" key="2">
    <source>
        <dbReference type="Proteomes" id="UP001597116"/>
    </source>
</evidence>
<dbReference type="EMBL" id="JBHTLP010000004">
    <property type="protein sequence ID" value="MFD1140957.1"/>
    <property type="molecule type" value="Genomic_DNA"/>
</dbReference>
<dbReference type="Proteomes" id="UP001597116">
    <property type="component" value="Unassembled WGS sequence"/>
</dbReference>
<reference evidence="2" key="1">
    <citation type="journal article" date="2019" name="Int. J. Syst. Evol. Microbiol.">
        <title>The Global Catalogue of Microorganisms (GCM) 10K type strain sequencing project: providing services to taxonomists for standard genome sequencing and annotation.</title>
        <authorList>
            <consortium name="The Broad Institute Genomics Platform"/>
            <consortium name="The Broad Institute Genome Sequencing Center for Infectious Disease"/>
            <person name="Wu L."/>
            <person name="Ma J."/>
        </authorList>
    </citation>
    <scope>NUCLEOTIDE SEQUENCE [LARGE SCALE GENOMIC DNA]</scope>
    <source>
        <strain evidence="2">CCUG 55608</strain>
    </source>
</reference>
<protein>
    <submittedName>
        <fullName evidence="1">Uncharacterized protein</fullName>
    </submittedName>
</protein>
<sequence length="170" mass="19521">MSLLLISAQSILSCSNQKEKVETVYYVIGSEKPPVVIDPVITDPNEPPPPPAPFYGSFNLILVDHSLVYVHRVDDRVSCELPNTPEHVDLTQTDVRKVDLENLSEFLKSAYRDLNPTNFREYFTCIKSPSDTITNAAFPVIQQFFQDRKFKAYIIRQWTPQEQQVITSMR</sequence>
<proteinExistence type="predicted"/>
<evidence type="ECO:0000313" key="1">
    <source>
        <dbReference type="EMBL" id="MFD1140957.1"/>
    </source>
</evidence>
<dbReference type="RefSeq" id="WP_379884072.1">
    <property type="nucleotide sequence ID" value="NZ_JBHTLP010000004.1"/>
</dbReference>
<keyword evidence="2" id="KW-1185">Reference proteome</keyword>
<comment type="caution">
    <text evidence="1">The sequence shown here is derived from an EMBL/GenBank/DDBJ whole genome shotgun (WGS) entry which is preliminary data.</text>
</comment>
<gene>
    <name evidence="1" type="ORF">ACFQ4C_07550</name>
</gene>
<organism evidence="1 2">
    <name type="scientific">Larkinella insperata</name>
    <dbReference type="NCBI Taxonomy" id="332158"/>
    <lineage>
        <taxon>Bacteria</taxon>
        <taxon>Pseudomonadati</taxon>
        <taxon>Bacteroidota</taxon>
        <taxon>Cytophagia</taxon>
        <taxon>Cytophagales</taxon>
        <taxon>Spirosomataceae</taxon>
        <taxon>Larkinella</taxon>
    </lineage>
</organism>
<name>A0ABW3Q256_9BACT</name>
<accession>A0ABW3Q256</accession>